<protein>
    <submittedName>
        <fullName evidence="2">HRDC domain-containing protein</fullName>
    </submittedName>
</protein>
<keyword evidence="3" id="KW-1185">Reference proteome</keyword>
<dbReference type="InterPro" id="IPR003593">
    <property type="entry name" value="AAA+_ATPase"/>
</dbReference>
<dbReference type="SMART" id="SM00382">
    <property type="entry name" value="AAA"/>
    <property type="match status" value="1"/>
</dbReference>
<comment type="caution">
    <text evidence="2">The sequence shown here is derived from an EMBL/GenBank/DDBJ whole genome shotgun (WGS) entry which is preliminary data.</text>
</comment>
<evidence type="ECO:0000259" key="1">
    <source>
        <dbReference type="PROSITE" id="PS50967"/>
    </source>
</evidence>
<dbReference type="SMART" id="SM00341">
    <property type="entry name" value="HRDC"/>
    <property type="match status" value="1"/>
</dbReference>
<dbReference type="Proteomes" id="UP001597387">
    <property type="component" value="Unassembled WGS sequence"/>
</dbReference>
<dbReference type="InterPro" id="IPR010285">
    <property type="entry name" value="DNA_helicase_pif1-like_DEAD"/>
</dbReference>
<organism evidence="2 3">
    <name type="scientific">Paradesertivirga mongoliensis</name>
    <dbReference type="NCBI Taxonomy" id="2100740"/>
    <lineage>
        <taxon>Bacteria</taxon>
        <taxon>Pseudomonadati</taxon>
        <taxon>Bacteroidota</taxon>
        <taxon>Sphingobacteriia</taxon>
        <taxon>Sphingobacteriales</taxon>
        <taxon>Sphingobacteriaceae</taxon>
        <taxon>Paradesertivirga</taxon>
    </lineage>
</organism>
<feature type="domain" description="HRDC" evidence="1">
    <location>
        <begin position="619"/>
        <end position="699"/>
    </location>
</feature>
<dbReference type="Pfam" id="PF00570">
    <property type="entry name" value="HRDC"/>
    <property type="match status" value="1"/>
</dbReference>
<dbReference type="InterPro" id="IPR029491">
    <property type="entry name" value="Helicase_HTH"/>
</dbReference>
<dbReference type="PANTHER" id="PTHR47642">
    <property type="entry name" value="ATP-DEPENDENT DNA HELICASE"/>
    <property type="match status" value="1"/>
</dbReference>
<dbReference type="InterPro" id="IPR010997">
    <property type="entry name" value="HRDC-like_sf"/>
</dbReference>
<reference evidence="3" key="1">
    <citation type="journal article" date="2019" name="Int. J. Syst. Evol. Microbiol.">
        <title>The Global Catalogue of Microorganisms (GCM) 10K type strain sequencing project: providing services to taxonomists for standard genome sequencing and annotation.</title>
        <authorList>
            <consortium name="The Broad Institute Genomics Platform"/>
            <consortium name="The Broad Institute Genome Sequencing Center for Infectious Disease"/>
            <person name="Wu L."/>
            <person name="Ma J."/>
        </authorList>
    </citation>
    <scope>NUCLEOTIDE SEQUENCE [LARGE SCALE GENOMIC DNA]</scope>
    <source>
        <strain evidence="3">KCTC 42217</strain>
    </source>
</reference>
<name>A0ABW4ZL07_9SPHI</name>
<evidence type="ECO:0000313" key="3">
    <source>
        <dbReference type="Proteomes" id="UP001597387"/>
    </source>
</evidence>
<gene>
    <name evidence="2" type="ORF">ACFSJU_08420</name>
</gene>
<dbReference type="Gene3D" id="1.10.150.80">
    <property type="entry name" value="HRDC domain"/>
    <property type="match status" value="1"/>
</dbReference>
<dbReference type="InterPro" id="IPR002121">
    <property type="entry name" value="HRDC_dom"/>
</dbReference>
<dbReference type="PANTHER" id="PTHR47642:SF5">
    <property type="entry name" value="ATP-DEPENDENT DNA HELICASE"/>
    <property type="match status" value="1"/>
</dbReference>
<evidence type="ECO:0000313" key="2">
    <source>
        <dbReference type="EMBL" id="MFD2162415.1"/>
    </source>
</evidence>
<dbReference type="SUPFAM" id="SSF52540">
    <property type="entry name" value="P-loop containing nucleoside triphosphate hydrolases"/>
    <property type="match status" value="2"/>
</dbReference>
<dbReference type="Pfam" id="PF05970">
    <property type="entry name" value="PIF1"/>
    <property type="match status" value="1"/>
</dbReference>
<dbReference type="Pfam" id="PF14493">
    <property type="entry name" value="HTH_40"/>
    <property type="match status" value="1"/>
</dbReference>
<accession>A0ABW4ZL07</accession>
<dbReference type="EMBL" id="JBHUHZ010000001">
    <property type="protein sequence ID" value="MFD2162415.1"/>
    <property type="molecule type" value="Genomic_DNA"/>
</dbReference>
<dbReference type="PROSITE" id="PS50967">
    <property type="entry name" value="HRDC"/>
    <property type="match status" value="1"/>
</dbReference>
<dbReference type="Gene3D" id="3.40.50.300">
    <property type="entry name" value="P-loop containing nucleotide triphosphate hydrolases"/>
    <property type="match status" value="2"/>
</dbReference>
<dbReference type="InterPro" id="IPR051055">
    <property type="entry name" value="PIF1_helicase"/>
</dbReference>
<dbReference type="SUPFAM" id="SSF47819">
    <property type="entry name" value="HRDC-like"/>
    <property type="match status" value="1"/>
</dbReference>
<dbReference type="InterPro" id="IPR027417">
    <property type="entry name" value="P-loop_NTPase"/>
</dbReference>
<dbReference type="CDD" id="cd18809">
    <property type="entry name" value="SF1_C_RecD"/>
    <property type="match status" value="1"/>
</dbReference>
<dbReference type="InterPro" id="IPR044876">
    <property type="entry name" value="HRDC_dom_sf"/>
</dbReference>
<proteinExistence type="predicted"/>
<dbReference type="RefSeq" id="WP_255903654.1">
    <property type="nucleotide sequence ID" value="NZ_JAFMZO010000003.1"/>
</dbReference>
<sequence>MTQNPQLDLASNFVHYTDKNIFLTGKAGTGKTTFLHNLKKSSLKRMAVVAPTGVAAINAGGVTIHSFFQLPFGPFIPGNKDIQLKRFPKDKINLIKSLDLLVIDEISMVRADTLDNIDDVLRRFKDHSKPFGGLQLLMIGDLHQLSPVVKDQDWQILRDYYSNLFFFNSRALQKTSHVSIELKHIYRQSDSFFIDLLNRVRENRIDQEVLSQLNSRYIKDFKPADDEGYITLTTHNNTAVEINELKLLEIKEKSHTFKATLEGDFPEYTFPTALELEIKPGAQVMFAKNDPSKDRLFYNGKIGKVSKIQDGIIYVKCPSDLIEIAVEPLEWSNIKYELNAETKEVTEKVIGRFIQYPLKLAWAITIHKSQGLTFEKAIIDANAAFAHGQVYVALSRCKSFEGLVLKSEIAFSSIRTDGTVATYTKEASNNEPDDRHLRSSKSDFQRALLFELFDFSNIKTKFFYLKKTAEDHSNSVSAKLIERLAEIKKSVEEGIYEVSDAFKKQLTGLFKPEDLPEEDSSLQQRVQKACTYFIEKIDQELWVPMQTLNIESDNKAVRTSLKDASEALSKEVFIKQGLMKVGIAGFNTLSYLQNKTNIELDYISLSATKPVKTTEAPEEILHAELFTRVRTWRNNLASEQNVPVYIVLPQKALIEVVNRMPSSRTELEMIKGIGKMKVQRYGDEILSMITEYCNKKGIQRSAMQIPLKEEKIKVDTKQISFDLYKEGKSIAEIAVLRGFSPVTIEGHLAHYVSSGKVSVFDLVSKLKVAKITAYLFENPGQKTGEVKVALGDEISYGDIKAVMNHLTFVNAEPV</sequence>